<dbReference type="EnsemblMetazoa" id="ASIC013400-RA">
    <property type="protein sequence ID" value="ASIC013400-PA"/>
    <property type="gene ID" value="ASIC013400"/>
</dbReference>
<dbReference type="EMBL" id="ATLV01020635">
    <property type="status" value="NOT_ANNOTATED_CDS"/>
    <property type="molecule type" value="Genomic_DNA"/>
</dbReference>
<dbReference type="Proteomes" id="UP000030765">
    <property type="component" value="Unassembled WGS sequence"/>
</dbReference>
<gene>
    <name evidence="1" type="ORF">ZHAS_00013400</name>
</gene>
<reference evidence="1 3" key="1">
    <citation type="journal article" date="2014" name="BMC Genomics">
        <title>Genome sequence of Anopheles sinensis provides insight into genetics basis of mosquito competence for malaria parasites.</title>
        <authorList>
            <person name="Zhou D."/>
            <person name="Zhang D."/>
            <person name="Ding G."/>
            <person name="Shi L."/>
            <person name="Hou Q."/>
            <person name="Ye Y."/>
            <person name="Xu Y."/>
            <person name="Zhou H."/>
            <person name="Xiong C."/>
            <person name="Li S."/>
            <person name="Yu J."/>
            <person name="Hong S."/>
            <person name="Yu X."/>
            <person name="Zou P."/>
            <person name="Chen C."/>
            <person name="Chang X."/>
            <person name="Wang W."/>
            <person name="Lv Y."/>
            <person name="Sun Y."/>
            <person name="Ma L."/>
            <person name="Shen B."/>
            <person name="Zhu C."/>
        </authorList>
    </citation>
    <scope>NUCLEOTIDE SEQUENCE [LARGE SCALE GENOMIC DNA]</scope>
</reference>
<name>A0A084W5G9_ANOSI</name>
<organism evidence="1">
    <name type="scientific">Anopheles sinensis</name>
    <name type="common">Mosquito</name>
    <dbReference type="NCBI Taxonomy" id="74873"/>
    <lineage>
        <taxon>Eukaryota</taxon>
        <taxon>Metazoa</taxon>
        <taxon>Ecdysozoa</taxon>
        <taxon>Arthropoda</taxon>
        <taxon>Hexapoda</taxon>
        <taxon>Insecta</taxon>
        <taxon>Pterygota</taxon>
        <taxon>Neoptera</taxon>
        <taxon>Endopterygota</taxon>
        <taxon>Diptera</taxon>
        <taxon>Nematocera</taxon>
        <taxon>Culicoidea</taxon>
        <taxon>Culicidae</taxon>
        <taxon>Anophelinae</taxon>
        <taxon>Anopheles</taxon>
    </lineage>
</organism>
<reference evidence="2" key="2">
    <citation type="submission" date="2020-05" db="UniProtKB">
        <authorList>
            <consortium name="EnsemblMetazoa"/>
        </authorList>
    </citation>
    <scope>IDENTIFICATION</scope>
</reference>
<evidence type="ECO:0000313" key="1">
    <source>
        <dbReference type="EMBL" id="KFB45463.1"/>
    </source>
</evidence>
<evidence type="ECO:0000313" key="3">
    <source>
        <dbReference type="Proteomes" id="UP000030765"/>
    </source>
</evidence>
<protein>
    <submittedName>
        <fullName evidence="1 2">RNA-binding motif protein X-linked 2</fullName>
    </submittedName>
</protein>
<accession>A0A084W5G9</accession>
<keyword evidence="3" id="KW-1185">Reference proteome</keyword>
<dbReference type="VEuPathDB" id="VectorBase:ASIC013400"/>
<evidence type="ECO:0000313" key="2">
    <source>
        <dbReference type="EnsemblMetazoa" id="ASIC013400-PA"/>
    </source>
</evidence>
<dbReference type="EMBL" id="KE525303">
    <property type="protein sequence ID" value="KFB45463.1"/>
    <property type="molecule type" value="Genomic_DNA"/>
</dbReference>
<dbReference type="AlphaFoldDB" id="A0A084W5G9"/>
<proteinExistence type="predicted"/>
<sequence>MDKPQTVHMARLGLENARFFDALQQSAFAPPRETGARVQCLHKLIAMQILPPWQRAAAMATIFLSPIPTHRVPRQLPGSRDRSTRRCHACCSGTAEAAASCQST</sequence>